<evidence type="ECO:0000313" key="2">
    <source>
        <dbReference type="Proteomes" id="UP000563853"/>
    </source>
</evidence>
<sequence>MSRPLKFKIKDYDFISRKFPEYYRLLVPNASRHGDEMWIDTKDQEAYDYLLDNLCLELGDALNDEGNLNRDGLRLEAAWDYADREGVPFGEK</sequence>
<protein>
    <submittedName>
        <fullName evidence="1">Uncharacterized protein</fullName>
    </submittedName>
</protein>
<reference evidence="1 2" key="1">
    <citation type="submission" date="2020-04" db="EMBL/GenBank/DDBJ databases">
        <authorList>
            <person name="Hitch T.C.A."/>
            <person name="Wylensek D."/>
            <person name="Clavel T."/>
        </authorList>
    </citation>
    <scope>NUCLEOTIDE SEQUENCE [LARGE SCALE GENOMIC DNA]</scope>
    <source>
        <strain evidence="1 2">WCA-389-WT-5H1</strain>
    </source>
</reference>
<evidence type="ECO:0000313" key="1">
    <source>
        <dbReference type="EMBL" id="NME42922.1"/>
    </source>
</evidence>
<gene>
    <name evidence="1" type="ORF">HF863_09145</name>
</gene>
<dbReference type="Proteomes" id="UP000563853">
    <property type="component" value="Unassembled WGS sequence"/>
</dbReference>
<comment type="caution">
    <text evidence="1">The sequence shown here is derived from an EMBL/GenBank/DDBJ whole genome shotgun (WGS) entry which is preliminary data.</text>
</comment>
<accession>A0A848CCH5</accession>
<dbReference type="EMBL" id="JABAFP010000042">
    <property type="protein sequence ID" value="NME42922.1"/>
    <property type="molecule type" value="Genomic_DNA"/>
</dbReference>
<dbReference type="RefSeq" id="WP_170092016.1">
    <property type="nucleotide sequence ID" value="NZ_JABAFP010000042.1"/>
</dbReference>
<name>A0A848CCH5_9LACO</name>
<organism evidence="1 2">
    <name type="scientific">Ligilactobacillus agilis</name>
    <dbReference type="NCBI Taxonomy" id="1601"/>
    <lineage>
        <taxon>Bacteria</taxon>
        <taxon>Bacillati</taxon>
        <taxon>Bacillota</taxon>
        <taxon>Bacilli</taxon>
        <taxon>Lactobacillales</taxon>
        <taxon>Lactobacillaceae</taxon>
        <taxon>Ligilactobacillus</taxon>
    </lineage>
</organism>
<proteinExistence type="predicted"/>
<dbReference type="AlphaFoldDB" id="A0A848CCH5"/>